<dbReference type="InterPro" id="IPR036291">
    <property type="entry name" value="NAD(P)-bd_dom_sf"/>
</dbReference>
<dbReference type="Gene3D" id="3.40.50.720">
    <property type="entry name" value="NAD(P)-binding Rossmann-like Domain"/>
    <property type="match status" value="1"/>
</dbReference>
<dbReference type="GO" id="GO:0016491">
    <property type="term" value="F:oxidoreductase activity"/>
    <property type="evidence" value="ECO:0007669"/>
    <property type="project" value="UniProtKB-KW"/>
</dbReference>
<organism evidence="5 6">
    <name type="scientific">Trinickia terrae</name>
    <dbReference type="NCBI Taxonomy" id="2571161"/>
    <lineage>
        <taxon>Bacteria</taxon>
        <taxon>Pseudomonadati</taxon>
        <taxon>Pseudomonadota</taxon>
        <taxon>Betaproteobacteria</taxon>
        <taxon>Burkholderiales</taxon>
        <taxon>Burkholderiaceae</taxon>
        <taxon>Trinickia</taxon>
    </lineage>
</organism>
<dbReference type="PIRSF" id="PIRSF000126">
    <property type="entry name" value="11-beta-HSD1"/>
    <property type="match status" value="1"/>
</dbReference>
<dbReference type="PRINTS" id="PR00080">
    <property type="entry name" value="SDRFAMILY"/>
</dbReference>
<evidence type="ECO:0000256" key="4">
    <source>
        <dbReference type="RuleBase" id="RU000363"/>
    </source>
</evidence>
<dbReference type="PRINTS" id="PR00081">
    <property type="entry name" value="GDHRDH"/>
</dbReference>
<keyword evidence="6" id="KW-1185">Reference proteome</keyword>
<accession>A0A4U1IDD6</accession>
<comment type="similarity">
    <text evidence="2 4">Belongs to the short-chain dehydrogenases/reductases (SDR) family.</text>
</comment>
<sequence length="262" mass="28092">MTKQAKTTALVTGASSGIGAIYADRLARRGYDLVLVARDRARMEALAARLRAQTGVAIDILQADLAEAADTLRVEARLREDESIGLLVNNAGASLGGGFLHADADAQDRLIRLNVTAVTRLAAAVIPRFVAKGEGSIINISSVMALIPEMPSSIYAATKAYVLTYSQALQAELGPKGLYVQAVLPAATRTEIWARTGRDVNAMQGVMEVDELVDAALVGFDRRERVTIPPLPDAGQWDAFEAARFAMQPNFGQEHAAERYRG</sequence>
<dbReference type="RefSeq" id="WP_136892709.1">
    <property type="nucleotide sequence ID" value="NZ_SWJE01000002.1"/>
</dbReference>
<dbReference type="PANTHER" id="PTHR43899">
    <property type="entry name" value="RH59310P"/>
    <property type="match status" value="1"/>
</dbReference>
<dbReference type="PROSITE" id="PS00061">
    <property type="entry name" value="ADH_SHORT"/>
    <property type="match status" value="1"/>
</dbReference>
<dbReference type="Pfam" id="PF00106">
    <property type="entry name" value="adh_short"/>
    <property type="match status" value="1"/>
</dbReference>
<keyword evidence="3" id="KW-0560">Oxidoreductase</keyword>
<protein>
    <submittedName>
        <fullName evidence="5">SDR family oxidoreductase</fullName>
    </submittedName>
</protein>
<dbReference type="InterPro" id="IPR020904">
    <property type="entry name" value="Sc_DH/Rdtase_CS"/>
</dbReference>
<dbReference type="PANTHER" id="PTHR43899:SF13">
    <property type="entry name" value="RH59310P"/>
    <property type="match status" value="1"/>
</dbReference>
<evidence type="ECO:0000256" key="1">
    <source>
        <dbReference type="ARBA" id="ARBA00004240"/>
    </source>
</evidence>
<dbReference type="AlphaFoldDB" id="A0A4U1IDD6"/>
<evidence type="ECO:0000313" key="6">
    <source>
        <dbReference type="Proteomes" id="UP000305539"/>
    </source>
</evidence>
<evidence type="ECO:0000256" key="3">
    <source>
        <dbReference type="ARBA" id="ARBA00023002"/>
    </source>
</evidence>
<reference evidence="5 6" key="1">
    <citation type="submission" date="2019-04" db="EMBL/GenBank/DDBJ databases">
        <title>Trinickia sp. 7GSK02, isolated from subtropical forest soil.</title>
        <authorList>
            <person name="Gao Z.-H."/>
            <person name="Qiu L.-H."/>
        </authorList>
    </citation>
    <scope>NUCLEOTIDE SEQUENCE [LARGE SCALE GENOMIC DNA]</scope>
    <source>
        <strain evidence="5 6">7GSK02</strain>
    </source>
</reference>
<dbReference type="SUPFAM" id="SSF51735">
    <property type="entry name" value="NAD(P)-binding Rossmann-fold domains"/>
    <property type="match status" value="1"/>
</dbReference>
<dbReference type="EMBL" id="SWJE01000002">
    <property type="protein sequence ID" value="TKC91673.1"/>
    <property type="molecule type" value="Genomic_DNA"/>
</dbReference>
<comment type="subcellular location">
    <subcellularLocation>
        <location evidence="1">Endoplasmic reticulum</location>
    </subcellularLocation>
</comment>
<evidence type="ECO:0000313" key="5">
    <source>
        <dbReference type="EMBL" id="TKC91673.1"/>
    </source>
</evidence>
<dbReference type="OrthoDB" id="9810734at2"/>
<gene>
    <name evidence="5" type="ORF">FAZ69_04305</name>
</gene>
<comment type="caution">
    <text evidence="5">The sequence shown here is derived from an EMBL/GenBank/DDBJ whole genome shotgun (WGS) entry which is preliminary data.</text>
</comment>
<dbReference type="InterPro" id="IPR002347">
    <property type="entry name" value="SDR_fam"/>
</dbReference>
<name>A0A4U1IDD6_9BURK</name>
<dbReference type="Proteomes" id="UP000305539">
    <property type="component" value="Unassembled WGS sequence"/>
</dbReference>
<dbReference type="InterPro" id="IPR051019">
    <property type="entry name" value="VLCFA-Steroid_DH"/>
</dbReference>
<proteinExistence type="inferred from homology"/>
<evidence type="ECO:0000256" key="2">
    <source>
        <dbReference type="ARBA" id="ARBA00006484"/>
    </source>
</evidence>